<keyword evidence="2" id="KW-0812">Transmembrane</keyword>
<dbReference type="EMBL" id="CAJNJA010040386">
    <property type="protein sequence ID" value="CAE7765405.1"/>
    <property type="molecule type" value="Genomic_DNA"/>
</dbReference>
<feature type="compositionally biased region" description="Low complexity" evidence="1">
    <location>
        <begin position="53"/>
        <end position="75"/>
    </location>
</feature>
<proteinExistence type="predicted"/>
<feature type="region of interest" description="Disordered" evidence="1">
    <location>
        <begin position="362"/>
        <end position="388"/>
    </location>
</feature>
<protein>
    <submittedName>
        <fullName evidence="3">Uncharacterized protein</fullName>
    </submittedName>
</protein>
<name>A0A812Y732_9DINO</name>
<dbReference type="AlphaFoldDB" id="A0A812Y732"/>
<feature type="region of interest" description="Disordered" evidence="1">
    <location>
        <begin position="338"/>
        <end position="357"/>
    </location>
</feature>
<evidence type="ECO:0000256" key="2">
    <source>
        <dbReference type="SAM" id="Phobius"/>
    </source>
</evidence>
<feature type="compositionally biased region" description="Low complexity" evidence="1">
    <location>
        <begin position="100"/>
        <end position="116"/>
    </location>
</feature>
<evidence type="ECO:0000313" key="4">
    <source>
        <dbReference type="Proteomes" id="UP000601435"/>
    </source>
</evidence>
<organism evidence="3 4">
    <name type="scientific">Symbiodinium necroappetens</name>
    <dbReference type="NCBI Taxonomy" id="1628268"/>
    <lineage>
        <taxon>Eukaryota</taxon>
        <taxon>Sar</taxon>
        <taxon>Alveolata</taxon>
        <taxon>Dinophyceae</taxon>
        <taxon>Suessiales</taxon>
        <taxon>Symbiodiniaceae</taxon>
        <taxon>Symbiodinium</taxon>
    </lineage>
</organism>
<evidence type="ECO:0000313" key="3">
    <source>
        <dbReference type="EMBL" id="CAE7765405.1"/>
    </source>
</evidence>
<feature type="non-terminal residue" evidence="3">
    <location>
        <position position="523"/>
    </location>
</feature>
<keyword evidence="2" id="KW-0472">Membrane</keyword>
<keyword evidence="2" id="KW-1133">Transmembrane helix</keyword>
<keyword evidence="4" id="KW-1185">Reference proteome</keyword>
<evidence type="ECO:0000256" key="1">
    <source>
        <dbReference type="SAM" id="MobiDB-lite"/>
    </source>
</evidence>
<sequence length="523" mass="54522">AEASQAAPAAPVLDPAAELAAQALRMSGIEPAPPNIPNAAALNQGLLRATQRAARAAETGNAAASAEEASEVPSETADEYARLDAREAELLAEAEGYPPAEVEEAPQPAAASGAAPSAPPAKAPPPHLRAATAGEEAQEGRGTRAPCDEAGDGPVSGPLIAGSATIATIVAFLDAYHMVRPHAQEVVAVVADEVAFATSSAIRLGAVAIATLILAATAAALVGVRWTLSAKSRLFQSGFNAEGNAAAAALQSADAAPPLAAVDTWRLGDLERDERRECTAYVRSFVDQAQAERRSVRVYGLNAAGRALLHQECASRRLSHVTSGDKSFMTFWHEDWSPRKSSEAPASSESFKDQIVSSRSAPELPAAALQAQESPTGALSYKSMRSTNSGGAEFELASLRRECDGLRKALDDSTRREQGLAAQLRAHRVLQEQVADGRVTPLAILDAAPQARAGEANVALHPDSSFLSPLLQLIGDAACVEIMLTAFTYDDPELTSATTAARSKFAPLAENPFRMSMEAVKMG</sequence>
<feature type="region of interest" description="Disordered" evidence="1">
    <location>
        <begin position="53"/>
        <end position="78"/>
    </location>
</feature>
<feature type="transmembrane region" description="Helical" evidence="2">
    <location>
        <begin position="204"/>
        <end position="224"/>
    </location>
</feature>
<feature type="region of interest" description="Disordered" evidence="1">
    <location>
        <begin position="100"/>
        <end position="154"/>
    </location>
</feature>
<dbReference type="Proteomes" id="UP000601435">
    <property type="component" value="Unassembled WGS sequence"/>
</dbReference>
<comment type="caution">
    <text evidence="3">The sequence shown here is derived from an EMBL/GenBank/DDBJ whole genome shotgun (WGS) entry which is preliminary data.</text>
</comment>
<gene>
    <name evidence="3" type="ORF">SNEC2469_LOCUS22320</name>
</gene>
<reference evidence="3" key="1">
    <citation type="submission" date="2021-02" db="EMBL/GenBank/DDBJ databases">
        <authorList>
            <person name="Dougan E. K."/>
            <person name="Rhodes N."/>
            <person name="Thang M."/>
            <person name="Chan C."/>
        </authorList>
    </citation>
    <scope>NUCLEOTIDE SEQUENCE</scope>
</reference>
<accession>A0A812Y732</accession>
<feature type="compositionally biased region" description="Pro residues" evidence="1">
    <location>
        <begin position="117"/>
        <end position="127"/>
    </location>
</feature>
<feature type="compositionally biased region" description="Polar residues" evidence="1">
    <location>
        <begin position="344"/>
        <end position="357"/>
    </location>
</feature>
<feature type="compositionally biased region" description="Low complexity" evidence="1">
    <location>
        <begin position="362"/>
        <end position="374"/>
    </location>
</feature>